<dbReference type="Proteomes" id="UP000005392">
    <property type="component" value="Unassembled WGS sequence"/>
</dbReference>
<reference evidence="1 2" key="1">
    <citation type="submission" date="2011-05" db="EMBL/GenBank/DDBJ databases">
        <authorList>
            <person name="Muzny D."/>
            <person name="Qin X."/>
            <person name="Deng J."/>
            <person name="Jiang H."/>
            <person name="Liu Y."/>
            <person name="Qu J."/>
            <person name="Song X.-Z."/>
            <person name="Zhang L."/>
            <person name="Thornton R."/>
            <person name="Coyle M."/>
            <person name="Francisco L."/>
            <person name="Jackson L."/>
            <person name="Javaid M."/>
            <person name="Korchina V."/>
            <person name="Kovar C."/>
            <person name="Mata R."/>
            <person name="Mathew T."/>
            <person name="Ngo R."/>
            <person name="Nguyen L."/>
            <person name="Nguyen N."/>
            <person name="Okwuonu G."/>
            <person name="Ongeri F."/>
            <person name="Pham C."/>
            <person name="Simmons D."/>
            <person name="Wilczek-Boney K."/>
            <person name="Hale W."/>
            <person name="Jakkamsetti A."/>
            <person name="Pham P."/>
            <person name="Ruth R."/>
            <person name="San Lucas F."/>
            <person name="Warren J."/>
            <person name="Zhang J."/>
            <person name="Zhao Z."/>
            <person name="Zhou C."/>
            <person name="Zhu D."/>
            <person name="Lee S."/>
            <person name="Bess C."/>
            <person name="Blankenburg K."/>
            <person name="Forbes L."/>
            <person name="Fu Q."/>
            <person name="Gubbala S."/>
            <person name="Hirani K."/>
            <person name="Jayaseelan J.C."/>
            <person name="Lara F."/>
            <person name="Munidasa M."/>
            <person name="Palculict T."/>
            <person name="Patil S."/>
            <person name="Pu L.-L."/>
            <person name="Saada N."/>
            <person name="Tang L."/>
            <person name="Weissenberger G."/>
            <person name="Zhu Y."/>
            <person name="Hemphill L."/>
            <person name="Shang Y."/>
            <person name="Youmans B."/>
            <person name="Ayvaz T."/>
            <person name="Ross M."/>
            <person name="Santibanez J."/>
            <person name="Aqrawi P."/>
            <person name="Gross S."/>
            <person name="Joshi V."/>
            <person name="Fowler G."/>
            <person name="Nazareth L."/>
            <person name="Reid J."/>
            <person name="Worley K."/>
            <person name="Petrosino J."/>
            <person name="Highlander S."/>
            <person name="Gibbs R."/>
        </authorList>
    </citation>
    <scope>NUCLEOTIDE SEQUENCE [LARGE SCALE GENOMIC DNA]</scope>
    <source>
        <strain evidence="1 2">ATCC 51191</strain>
    </source>
</reference>
<proteinExistence type="predicted"/>
<protein>
    <submittedName>
        <fullName evidence="1">Uncharacterized protein</fullName>
    </submittedName>
</protein>
<dbReference type="EMBL" id="AFQD01000025">
    <property type="protein sequence ID" value="EGQ80800.1"/>
    <property type="molecule type" value="Genomic_DNA"/>
</dbReference>
<evidence type="ECO:0000313" key="1">
    <source>
        <dbReference type="EMBL" id="EGQ80800.1"/>
    </source>
</evidence>
<dbReference type="HOGENOM" id="CLU_1328824_0_0_0"/>
<dbReference type="AlphaFoldDB" id="F9EJR3"/>
<evidence type="ECO:0000313" key="2">
    <source>
        <dbReference type="Proteomes" id="UP000005392"/>
    </source>
</evidence>
<accession>F9EJR3</accession>
<dbReference type="PATRIC" id="fig|997347.4.peg.158"/>
<gene>
    <name evidence="1" type="ORF">HMPREF9094_0167</name>
</gene>
<feature type="non-terminal residue" evidence="1">
    <location>
        <position position="1"/>
    </location>
</feature>
<comment type="caution">
    <text evidence="1">The sequence shown here is derived from an EMBL/GenBank/DDBJ whole genome shotgun (WGS) entry which is preliminary data.</text>
</comment>
<name>F9EJR3_9FUSO</name>
<sequence length="206" mass="23810">GEEMLKRVLNILIHMDKNIEIGLPNYISGILKNIGGKGSKKINNINMTIFENVSKGKGLKNKSQIKQARKKGMERISNFKEIMSENNFFENKSETKTGKLLLEEKISNSKLEVNETIDNVDEKIYNVGEKDLEKILSHFDEATKIEIEEKALEKIKKEIDNSNIDVIINVKKFSKTMYYKMMGATIMEILKNEYQEMLEKINQNDK</sequence>
<keyword evidence="2" id="KW-1185">Reference proteome</keyword>
<organism evidence="1 2">
    <name type="scientific">Fusobacterium animalis ATCC 51191</name>
    <dbReference type="NCBI Taxonomy" id="997347"/>
    <lineage>
        <taxon>Bacteria</taxon>
        <taxon>Fusobacteriati</taxon>
        <taxon>Fusobacteriota</taxon>
        <taxon>Fusobacteriia</taxon>
        <taxon>Fusobacteriales</taxon>
        <taxon>Fusobacteriaceae</taxon>
        <taxon>Fusobacterium</taxon>
    </lineage>
</organism>